<organism evidence="1 2">
    <name type="scientific">Rhodococcus sacchari</name>
    <dbReference type="NCBI Taxonomy" id="2962047"/>
    <lineage>
        <taxon>Bacteria</taxon>
        <taxon>Bacillati</taxon>
        <taxon>Actinomycetota</taxon>
        <taxon>Actinomycetes</taxon>
        <taxon>Mycobacteriales</taxon>
        <taxon>Nocardiaceae</taxon>
        <taxon>Rhodococcus</taxon>
    </lineage>
</organism>
<proteinExistence type="predicted"/>
<reference evidence="1" key="1">
    <citation type="submission" date="2022-10" db="EMBL/GenBank/DDBJ databases">
        <title>Rhodococcus ferula Z13 complete genome.</title>
        <authorList>
            <person name="Long X."/>
            <person name="Zang M."/>
        </authorList>
    </citation>
    <scope>NUCLEOTIDE SEQUENCE</scope>
    <source>
        <strain evidence="1">Z13</strain>
    </source>
</reference>
<evidence type="ECO:0000313" key="2">
    <source>
        <dbReference type="Proteomes" id="UP001156484"/>
    </source>
</evidence>
<name>A0ACD4DGL7_9NOCA</name>
<dbReference type="Proteomes" id="UP001156484">
    <property type="component" value="Chromosome"/>
</dbReference>
<accession>A0ACD4DGL7</accession>
<keyword evidence="2" id="KW-1185">Reference proteome</keyword>
<protein>
    <submittedName>
        <fullName evidence="1">Uncharacterized protein</fullName>
    </submittedName>
</protein>
<dbReference type="EMBL" id="CP107551">
    <property type="protein sequence ID" value="UYP19194.1"/>
    <property type="molecule type" value="Genomic_DNA"/>
</dbReference>
<gene>
    <name evidence="1" type="ORF">OED52_00965</name>
</gene>
<evidence type="ECO:0000313" key="1">
    <source>
        <dbReference type="EMBL" id="UYP19194.1"/>
    </source>
</evidence>
<sequence>MVRNAIRTALAALATTPLLVFGAAQASAIPVVEGVPGGTVDGRLYDHAGTESYRCVMVGQPGVGYGTNEAGQDGYVNGVFVGPGNVNHLCYGSGGTIHNGTGHVS</sequence>